<feature type="non-terminal residue" evidence="2">
    <location>
        <position position="69"/>
    </location>
</feature>
<dbReference type="AlphaFoldDB" id="A0A6J4IJS4"/>
<evidence type="ECO:0000313" key="2">
    <source>
        <dbReference type="EMBL" id="CAA9254480.1"/>
    </source>
</evidence>
<feature type="region of interest" description="Disordered" evidence="1">
    <location>
        <begin position="1"/>
        <end position="69"/>
    </location>
</feature>
<proteinExistence type="predicted"/>
<sequence>DRPPRRGEVGGRRPAEDDRAHPVDRATQRICARSRTAAVGDRATACGGRPGSAGSESSAADHPWTREPL</sequence>
<feature type="compositionally biased region" description="Basic and acidic residues" evidence="1">
    <location>
        <begin position="1"/>
        <end position="27"/>
    </location>
</feature>
<dbReference type="EMBL" id="CADCSY010000110">
    <property type="protein sequence ID" value="CAA9254480.1"/>
    <property type="molecule type" value="Genomic_DNA"/>
</dbReference>
<evidence type="ECO:0000256" key="1">
    <source>
        <dbReference type="SAM" id="MobiDB-lite"/>
    </source>
</evidence>
<gene>
    <name evidence="2" type="ORF">AVDCRST_MAG20-2524</name>
</gene>
<organism evidence="2">
    <name type="scientific">uncultured Acidimicrobiales bacterium</name>
    <dbReference type="NCBI Taxonomy" id="310071"/>
    <lineage>
        <taxon>Bacteria</taxon>
        <taxon>Bacillati</taxon>
        <taxon>Actinomycetota</taxon>
        <taxon>Acidimicrobiia</taxon>
        <taxon>Acidimicrobiales</taxon>
        <taxon>environmental samples</taxon>
    </lineage>
</organism>
<name>A0A6J4IJS4_9ACTN</name>
<feature type="non-terminal residue" evidence="2">
    <location>
        <position position="1"/>
    </location>
</feature>
<reference evidence="2" key="1">
    <citation type="submission" date="2020-02" db="EMBL/GenBank/DDBJ databases">
        <authorList>
            <person name="Meier V. D."/>
        </authorList>
    </citation>
    <scope>NUCLEOTIDE SEQUENCE</scope>
    <source>
        <strain evidence="2">AVDCRST_MAG20</strain>
    </source>
</reference>
<accession>A0A6J4IJS4</accession>
<protein>
    <submittedName>
        <fullName evidence="2">Uncharacterized protein</fullName>
    </submittedName>
</protein>